<reference evidence="1" key="1">
    <citation type="submission" date="2020-06" db="EMBL/GenBank/DDBJ databases">
        <authorList>
            <person name="Li T."/>
            <person name="Hu X."/>
            <person name="Zhang T."/>
            <person name="Song X."/>
            <person name="Zhang H."/>
            <person name="Dai N."/>
            <person name="Sheng W."/>
            <person name="Hou X."/>
            <person name="Wei L."/>
        </authorList>
    </citation>
    <scope>NUCLEOTIDE SEQUENCE</scope>
    <source>
        <strain evidence="1">KEN1</strain>
        <tissue evidence="1">Leaf</tissue>
    </source>
</reference>
<sequence length="64" mass="7079">WDVWCAPSHGSLWSWFAYEPYHGGMYGVPPLMDGYGLGLPMSPTMGLRPGFFPEDKSQKKAGGE</sequence>
<dbReference type="AlphaFoldDB" id="A0AAW2V2B2"/>
<organism evidence="1">
    <name type="scientific">Sesamum latifolium</name>
    <dbReference type="NCBI Taxonomy" id="2727402"/>
    <lineage>
        <taxon>Eukaryota</taxon>
        <taxon>Viridiplantae</taxon>
        <taxon>Streptophyta</taxon>
        <taxon>Embryophyta</taxon>
        <taxon>Tracheophyta</taxon>
        <taxon>Spermatophyta</taxon>
        <taxon>Magnoliopsida</taxon>
        <taxon>eudicotyledons</taxon>
        <taxon>Gunneridae</taxon>
        <taxon>Pentapetalae</taxon>
        <taxon>asterids</taxon>
        <taxon>lamiids</taxon>
        <taxon>Lamiales</taxon>
        <taxon>Pedaliaceae</taxon>
        <taxon>Sesamum</taxon>
    </lineage>
</organism>
<accession>A0AAW2V2B2</accession>
<reference evidence="1" key="2">
    <citation type="journal article" date="2024" name="Plant">
        <title>Genomic evolution and insights into agronomic trait innovations of Sesamum species.</title>
        <authorList>
            <person name="Miao H."/>
            <person name="Wang L."/>
            <person name="Qu L."/>
            <person name="Liu H."/>
            <person name="Sun Y."/>
            <person name="Le M."/>
            <person name="Wang Q."/>
            <person name="Wei S."/>
            <person name="Zheng Y."/>
            <person name="Lin W."/>
            <person name="Duan Y."/>
            <person name="Cao H."/>
            <person name="Xiong S."/>
            <person name="Wang X."/>
            <person name="Wei L."/>
            <person name="Li C."/>
            <person name="Ma Q."/>
            <person name="Ju M."/>
            <person name="Zhao R."/>
            <person name="Li G."/>
            <person name="Mu C."/>
            <person name="Tian Q."/>
            <person name="Mei H."/>
            <person name="Zhang T."/>
            <person name="Gao T."/>
            <person name="Zhang H."/>
        </authorList>
    </citation>
    <scope>NUCLEOTIDE SEQUENCE</scope>
    <source>
        <strain evidence="1">KEN1</strain>
    </source>
</reference>
<name>A0AAW2V2B2_9LAMI</name>
<feature type="non-terminal residue" evidence="1">
    <location>
        <position position="1"/>
    </location>
</feature>
<proteinExistence type="predicted"/>
<gene>
    <name evidence="1" type="ORF">Slati_3180000</name>
</gene>
<dbReference type="EMBL" id="JACGWN010000011">
    <property type="protein sequence ID" value="KAL0421571.1"/>
    <property type="molecule type" value="Genomic_DNA"/>
</dbReference>
<comment type="caution">
    <text evidence="1">The sequence shown here is derived from an EMBL/GenBank/DDBJ whole genome shotgun (WGS) entry which is preliminary data.</text>
</comment>
<evidence type="ECO:0000313" key="1">
    <source>
        <dbReference type="EMBL" id="KAL0421571.1"/>
    </source>
</evidence>
<protein>
    <submittedName>
        <fullName evidence="1">Uncharacterized protein</fullName>
    </submittedName>
</protein>